<dbReference type="OrthoDB" id="5342507at2759"/>
<feature type="region of interest" description="Disordered" evidence="1">
    <location>
        <begin position="174"/>
        <end position="193"/>
    </location>
</feature>
<keyword evidence="2" id="KW-0472">Membrane</keyword>
<feature type="transmembrane region" description="Helical" evidence="2">
    <location>
        <begin position="54"/>
        <end position="73"/>
    </location>
</feature>
<evidence type="ECO:0008006" key="5">
    <source>
        <dbReference type="Google" id="ProtNLM"/>
    </source>
</evidence>
<feature type="region of interest" description="Disordered" evidence="1">
    <location>
        <begin position="218"/>
        <end position="243"/>
    </location>
</feature>
<keyword evidence="4" id="KW-1185">Reference proteome</keyword>
<feature type="transmembrane region" description="Helical" evidence="2">
    <location>
        <begin position="78"/>
        <end position="99"/>
    </location>
</feature>
<feature type="transmembrane region" description="Helical" evidence="2">
    <location>
        <begin position="12"/>
        <end position="34"/>
    </location>
</feature>
<reference evidence="3 4" key="1">
    <citation type="submission" date="2016-07" db="EMBL/GenBank/DDBJ databases">
        <title>Multiple horizontal gene transfer events from other fungi enriched the ability of initially mycotrophic Trichoderma (Ascomycota) to feed on dead plant biomass.</title>
        <authorList>
            <consortium name="DOE Joint Genome Institute"/>
            <person name="Aerts A."/>
            <person name="Atanasova L."/>
            <person name="Chenthamara K."/>
            <person name="Zhang J."/>
            <person name="Grujic M."/>
            <person name="Henrissat B."/>
            <person name="Kuo A."/>
            <person name="Salamov A."/>
            <person name="Lipzen A."/>
            <person name="Labutti K."/>
            <person name="Barry K."/>
            <person name="Miao Y."/>
            <person name="Rahimi M.J."/>
            <person name="Shen Q."/>
            <person name="Grigoriev I.V."/>
            <person name="Kubicek C.P."/>
            <person name="Druzhinina I.S."/>
        </authorList>
    </citation>
    <scope>NUCLEOTIDE SEQUENCE [LARGE SCALE GENOMIC DNA]</scope>
    <source>
        <strain evidence="3 4">ATCC 18648</strain>
    </source>
</reference>
<dbReference type="AlphaFoldDB" id="A0A2T4CDS3"/>
<evidence type="ECO:0000313" key="4">
    <source>
        <dbReference type="Proteomes" id="UP000240760"/>
    </source>
</evidence>
<keyword evidence="2" id="KW-1133">Transmembrane helix</keyword>
<evidence type="ECO:0000256" key="2">
    <source>
        <dbReference type="SAM" id="Phobius"/>
    </source>
</evidence>
<evidence type="ECO:0000256" key="1">
    <source>
        <dbReference type="SAM" id="MobiDB-lite"/>
    </source>
</evidence>
<gene>
    <name evidence="3" type="ORF">M440DRAFT_1436921</name>
</gene>
<dbReference type="EMBL" id="KZ679128">
    <property type="protein sequence ID" value="PTB79696.1"/>
    <property type="molecule type" value="Genomic_DNA"/>
</dbReference>
<keyword evidence="2" id="KW-0812">Transmembrane</keyword>
<organism evidence="3 4">
    <name type="scientific">Trichoderma longibrachiatum ATCC 18648</name>
    <dbReference type="NCBI Taxonomy" id="983965"/>
    <lineage>
        <taxon>Eukaryota</taxon>
        <taxon>Fungi</taxon>
        <taxon>Dikarya</taxon>
        <taxon>Ascomycota</taxon>
        <taxon>Pezizomycotina</taxon>
        <taxon>Sordariomycetes</taxon>
        <taxon>Hypocreomycetidae</taxon>
        <taxon>Hypocreales</taxon>
        <taxon>Hypocreaceae</taxon>
        <taxon>Trichoderma</taxon>
    </lineage>
</organism>
<accession>A0A2T4CDS3</accession>
<protein>
    <recommendedName>
        <fullName evidence="5">MARVEL domain-containing protein</fullName>
    </recommendedName>
</protein>
<evidence type="ECO:0000313" key="3">
    <source>
        <dbReference type="EMBL" id="PTB79696.1"/>
    </source>
</evidence>
<sequence length="315" mass="33705">MGARTGFGLKFVQWFIRGIQFCCAAIVLAIYSYFLATLHNHHLPIATSLRAVEGISGAGVLYTLLALLTLCCLAGHTLVAFLAVVLDVCFIGAFVYVAVANKNGAGACDGVLDTPFGKGQSDATVKAHSGFTKLPSFHTACRLQTACLAVSIIAIFFFILSILMEVALARHHRKEKRFGPSPQNDYTSGFGRRTSTRNTGFFGRLLGGRKVVDASEEGNMLPQHPQPDQLNHPHAGGDNEMSANPYVHTDYNGKYESGYGYSGVTGPNGTTTTTANNNTTAYTGAGGYAAPQGTAGYGQPVNYRYDDGIYDHAQR</sequence>
<dbReference type="Proteomes" id="UP000240760">
    <property type="component" value="Unassembled WGS sequence"/>
</dbReference>
<proteinExistence type="predicted"/>
<feature type="transmembrane region" description="Helical" evidence="2">
    <location>
        <begin position="143"/>
        <end position="168"/>
    </location>
</feature>
<name>A0A2T4CDS3_TRILO</name>